<organism evidence="1">
    <name type="scientific">Anguilla anguilla</name>
    <name type="common">European freshwater eel</name>
    <name type="synonym">Muraena anguilla</name>
    <dbReference type="NCBI Taxonomy" id="7936"/>
    <lineage>
        <taxon>Eukaryota</taxon>
        <taxon>Metazoa</taxon>
        <taxon>Chordata</taxon>
        <taxon>Craniata</taxon>
        <taxon>Vertebrata</taxon>
        <taxon>Euteleostomi</taxon>
        <taxon>Actinopterygii</taxon>
        <taxon>Neopterygii</taxon>
        <taxon>Teleostei</taxon>
        <taxon>Anguilliformes</taxon>
        <taxon>Anguillidae</taxon>
        <taxon>Anguilla</taxon>
    </lineage>
</organism>
<evidence type="ECO:0000313" key="1">
    <source>
        <dbReference type="EMBL" id="JAH53011.1"/>
    </source>
</evidence>
<protein>
    <submittedName>
        <fullName evidence="1">Uncharacterized protein</fullName>
    </submittedName>
</protein>
<proteinExistence type="predicted"/>
<accession>A0A0E9THE2</accession>
<dbReference type="EMBL" id="GBXM01055566">
    <property type="protein sequence ID" value="JAH53011.1"/>
    <property type="molecule type" value="Transcribed_RNA"/>
</dbReference>
<name>A0A0E9THE2_ANGAN</name>
<reference evidence="1" key="2">
    <citation type="journal article" date="2015" name="Fish Shellfish Immunol.">
        <title>Early steps in the European eel (Anguilla anguilla)-Vibrio vulnificus interaction in the gills: Role of the RtxA13 toxin.</title>
        <authorList>
            <person name="Callol A."/>
            <person name="Pajuelo D."/>
            <person name="Ebbesson L."/>
            <person name="Teles M."/>
            <person name="MacKenzie S."/>
            <person name="Amaro C."/>
        </authorList>
    </citation>
    <scope>NUCLEOTIDE SEQUENCE</scope>
</reference>
<sequence length="18" mass="2160">MYPVVFTNVHTINKRQLV</sequence>
<dbReference type="AlphaFoldDB" id="A0A0E9THE2"/>
<reference evidence="1" key="1">
    <citation type="submission" date="2014-11" db="EMBL/GenBank/DDBJ databases">
        <authorList>
            <person name="Amaro Gonzalez C."/>
        </authorList>
    </citation>
    <scope>NUCLEOTIDE SEQUENCE</scope>
</reference>